<reference evidence="1 2" key="1">
    <citation type="submission" date="2016-11" db="EMBL/GenBank/DDBJ databases">
        <title>The macronuclear genome of Stentor coeruleus: a giant cell with tiny introns.</title>
        <authorList>
            <person name="Slabodnick M."/>
            <person name="Ruby J.G."/>
            <person name="Reiff S.B."/>
            <person name="Swart E.C."/>
            <person name="Gosai S."/>
            <person name="Prabakaran S."/>
            <person name="Witkowska E."/>
            <person name="Larue G.E."/>
            <person name="Fisher S."/>
            <person name="Freeman R.M."/>
            <person name="Gunawardena J."/>
            <person name="Chu W."/>
            <person name="Stover N.A."/>
            <person name="Gregory B.D."/>
            <person name="Nowacki M."/>
            <person name="Derisi J."/>
            <person name="Roy S.W."/>
            <person name="Marshall W.F."/>
            <person name="Sood P."/>
        </authorList>
    </citation>
    <scope>NUCLEOTIDE SEQUENCE [LARGE SCALE GENOMIC DNA]</scope>
    <source>
        <strain evidence="1">WM001</strain>
    </source>
</reference>
<dbReference type="Gene3D" id="1.10.287.370">
    <property type="match status" value="1"/>
</dbReference>
<proteinExistence type="predicted"/>
<evidence type="ECO:0008006" key="3">
    <source>
        <dbReference type="Google" id="ProtNLM"/>
    </source>
</evidence>
<dbReference type="OrthoDB" id="433124at2759"/>
<comment type="caution">
    <text evidence="1">The sequence shown here is derived from an EMBL/GenBank/DDBJ whole genome shotgun (WGS) entry which is preliminary data.</text>
</comment>
<gene>
    <name evidence="1" type="ORF">SteCoe_959</name>
</gene>
<dbReference type="InterPro" id="IPR004127">
    <property type="entry name" value="Prefoldin_subunit_alpha"/>
</dbReference>
<sequence>MDNQILDFLHKRLYPDQEKFTKEKQLFEEKIRAYYELKQFVYFVISEHPKDVIGQVKVGCEYFMQAEGDPSYISVETGISGLYIDLTPNESLVYIQKREQLLMEKLDRCTKTLNDIQAHIQTITSAMPLFGEHDIQEPITK</sequence>
<dbReference type="InterPro" id="IPR009053">
    <property type="entry name" value="Prefoldin"/>
</dbReference>
<dbReference type="Proteomes" id="UP000187209">
    <property type="component" value="Unassembled WGS sequence"/>
</dbReference>
<dbReference type="CDD" id="cd23158">
    <property type="entry name" value="Prefoldin_UXT"/>
    <property type="match status" value="1"/>
</dbReference>
<dbReference type="EMBL" id="MPUH01000010">
    <property type="protein sequence ID" value="OMJ95550.1"/>
    <property type="molecule type" value="Genomic_DNA"/>
</dbReference>
<keyword evidence="2" id="KW-1185">Reference proteome</keyword>
<organism evidence="1 2">
    <name type="scientific">Stentor coeruleus</name>
    <dbReference type="NCBI Taxonomy" id="5963"/>
    <lineage>
        <taxon>Eukaryota</taxon>
        <taxon>Sar</taxon>
        <taxon>Alveolata</taxon>
        <taxon>Ciliophora</taxon>
        <taxon>Postciliodesmatophora</taxon>
        <taxon>Heterotrichea</taxon>
        <taxon>Heterotrichida</taxon>
        <taxon>Stentoridae</taxon>
        <taxon>Stentor</taxon>
    </lineage>
</organism>
<dbReference type="AlphaFoldDB" id="A0A1R2D2V5"/>
<evidence type="ECO:0000313" key="2">
    <source>
        <dbReference type="Proteomes" id="UP000187209"/>
    </source>
</evidence>
<evidence type="ECO:0000313" key="1">
    <source>
        <dbReference type="EMBL" id="OMJ95550.1"/>
    </source>
</evidence>
<dbReference type="Pfam" id="PF02996">
    <property type="entry name" value="Prefoldin"/>
    <property type="match status" value="1"/>
</dbReference>
<name>A0A1R2D2V5_9CILI</name>
<protein>
    <recommendedName>
        <fullName evidence="3">Prefoldin subunit 3</fullName>
    </recommendedName>
</protein>
<accession>A0A1R2D2V5</accession>